<evidence type="ECO:0008006" key="4">
    <source>
        <dbReference type="Google" id="ProtNLM"/>
    </source>
</evidence>
<evidence type="ECO:0000313" key="2">
    <source>
        <dbReference type="EMBL" id="GHE55548.1"/>
    </source>
</evidence>
<dbReference type="RefSeq" id="WP_189628881.1">
    <property type="nucleotide sequence ID" value="NZ_BNAG01000001.1"/>
</dbReference>
<evidence type="ECO:0000256" key="1">
    <source>
        <dbReference type="SAM" id="SignalP"/>
    </source>
</evidence>
<dbReference type="EMBL" id="BNAG01000001">
    <property type="protein sequence ID" value="GHE55548.1"/>
    <property type="molecule type" value="Genomic_DNA"/>
</dbReference>
<feature type="signal peptide" evidence="1">
    <location>
        <begin position="1"/>
        <end position="24"/>
    </location>
</feature>
<keyword evidence="1" id="KW-0732">Signal</keyword>
<evidence type="ECO:0000313" key="3">
    <source>
        <dbReference type="Proteomes" id="UP000658258"/>
    </source>
</evidence>
<dbReference type="PROSITE" id="PS51257">
    <property type="entry name" value="PROKAR_LIPOPROTEIN"/>
    <property type="match status" value="1"/>
</dbReference>
<name>A0ABQ3I1H9_9BACT</name>
<gene>
    <name evidence="2" type="ORF">GCM10011340_07900</name>
</gene>
<organism evidence="2 3">
    <name type="scientific">Roseivirga thermotolerans</name>
    <dbReference type="NCBI Taxonomy" id="1758176"/>
    <lineage>
        <taxon>Bacteria</taxon>
        <taxon>Pseudomonadati</taxon>
        <taxon>Bacteroidota</taxon>
        <taxon>Cytophagia</taxon>
        <taxon>Cytophagales</taxon>
        <taxon>Roseivirgaceae</taxon>
        <taxon>Roseivirga</taxon>
    </lineage>
</organism>
<sequence>MLKAFCIAGTLVFFLFLVACQSDDAPVAELKFTKDQLQTLHGESGRTWKVSVVYENYSQTEFSRFNNCYKDDLYTFSSDTTAVEVSLGSVRCFWPDATAESATVNYTYDEQSGRVFLEHGRAEQNGGFFYSHFFVMELVELSENRVFFASGENGRYSKAIVFEPSSP</sequence>
<proteinExistence type="predicted"/>
<keyword evidence="3" id="KW-1185">Reference proteome</keyword>
<protein>
    <recommendedName>
        <fullName evidence="4">Lipocalin-like domain-containing protein</fullName>
    </recommendedName>
</protein>
<accession>A0ABQ3I1H9</accession>
<dbReference type="Proteomes" id="UP000658258">
    <property type="component" value="Unassembled WGS sequence"/>
</dbReference>
<feature type="chain" id="PRO_5046224990" description="Lipocalin-like domain-containing protein" evidence="1">
    <location>
        <begin position="25"/>
        <end position="167"/>
    </location>
</feature>
<reference evidence="3" key="1">
    <citation type="journal article" date="2019" name="Int. J. Syst. Evol. Microbiol.">
        <title>The Global Catalogue of Microorganisms (GCM) 10K type strain sequencing project: providing services to taxonomists for standard genome sequencing and annotation.</title>
        <authorList>
            <consortium name="The Broad Institute Genomics Platform"/>
            <consortium name="The Broad Institute Genome Sequencing Center for Infectious Disease"/>
            <person name="Wu L."/>
            <person name="Ma J."/>
        </authorList>
    </citation>
    <scope>NUCLEOTIDE SEQUENCE [LARGE SCALE GENOMIC DNA]</scope>
    <source>
        <strain evidence="3">CGMCC 1.15111</strain>
    </source>
</reference>
<comment type="caution">
    <text evidence="2">The sequence shown here is derived from an EMBL/GenBank/DDBJ whole genome shotgun (WGS) entry which is preliminary data.</text>
</comment>